<dbReference type="STRING" id="1754191.A0A1Y1VAC2"/>
<gene>
    <name evidence="4" type="ORF">BCR36DRAFT_583078</name>
</gene>
<dbReference type="Gene3D" id="1.10.238.200">
    <property type="entry name" value="Cullin, PONY binding domain"/>
    <property type="match status" value="1"/>
</dbReference>
<dbReference type="GO" id="GO:0045116">
    <property type="term" value="P:protein neddylation"/>
    <property type="evidence" value="ECO:0007669"/>
    <property type="project" value="TreeGrafter"/>
</dbReference>
<feature type="domain" description="DCUN1" evidence="3">
    <location>
        <begin position="36"/>
        <end position="226"/>
    </location>
</feature>
<feature type="region of interest" description="Disordered" evidence="2">
    <location>
        <begin position="1"/>
        <end position="27"/>
    </location>
</feature>
<dbReference type="OrthoDB" id="27198at2759"/>
<dbReference type="Proteomes" id="UP000193719">
    <property type="component" value="Unassembled WGS sequence"/>
</dbReference>
<dbReference type="InterPro" id="IPR014764">
    <property type="entry name" value="DCN-prot"/>
</dbReference>
<dbReference type="InterPro" id="IPR011992">
    <property type="entry name" value="EF-hand-dom_pair"/>
</dbReference>
<dbReference type="GO" id="GO:0005886">
    <property type="term" value="C:plasma membrane"/>
    <property type="evidence" value="ECO:0007669"/>
    <property type="project" value="UniProtKB-ARBA"/>
</dbReference>
<protein>
    <recommendedName>
        <fullName evidence="1">Defective in cullin neddylation protein</fullName>
    </recommendedName>
</protein>
<dbReference type="FunFam" id="1.10.238.200:FF:000003">
    <property type="entry name" value="DCN1-like protein 3"/>
    <property type="match status" value="1"/>
</dbReference>
<dbReference type="Gene3D" id="1.10.238.10">
    <property type="entry name" value="EF-hand"/>
    <property type="match status" value="1"/>
</dbReference>
<organism evidence="4 5">
    <name type="scientific">Piromyces finnis</name>
    <dbReference type="NCBI Taxonomy" id="1754191"/>
    <lineage>
        <taxon>Eukaryota</taxon>
        <taxon>Fungi</taxon>
        <taxon>Fungi incertae sedis</taxon>
        <taxon>Chytridiomycota</taxon>
        <taxon>Chytridiomycota incertae sedis</taxon>
        <taxon>Neocallimastigomycetes</taxon>
        <taxon>Neocallimastigales</taxon>
        <taxon>Neocallimastigaceae</taxon>
        <taxon>Piromyces</taxon>
    </lineage>
</organism>
<proteinExistence type="predicted"/>
<reference evidence="4 5" key="2">
    <citation type="submission" date="2016-08" db="EMBL/GenBank/DDBJ databases">
        <title>Pervasive Adenine N6-methylation of Active Genes in Fungi.</title>
        <authorList>
            <consortium name="DOE Joint Genome Institute"/>
            <person name="Mondo S.J."/>
            <person name="Dannebaum R.O."/>
            <person name="Kuo R.C."/>
            <person name="Labutti K."/>
            <person name="Haridas S."/>
            <person name="Kuo A."/>
            <person name="Salamov A."/>
            <person name="Ahrendt S.R."/>
            <person name="Lipzen A."/>
            <person name="Sullivan W."/>
            <person name="Andreopoulos W.B."/>
            <person name="Clum A."/>
            <person name="Lindquist E."/>
            <person name="Daum C."/>
            <person name="Ramamoorthy G.K."/>
            <person name="Gryganskyi A."/>
            <person name="Culley D."/>
            <person name="Magnuson J.K."/>
            <person name="James T.Y."/>
            <person name="O'Malley M.A."/>
            <person name="Stajich J.E."/>
            <person name="Spatafora J.W."/>
            <person name="Visel A."/>
            <person name="Grigoriev I.V."/>
        </authorList>
    </citation>
    <scope>NUCLEOTIDE SEQUENCE [LARGE SCALE GENOMIC DNA]</scope>
    <source>
        <strain evidence="5">finn</strain>
    </source>
</reference>
<accession>A0A1Y1VAC2</accession>
<evidence type="ECO:0000256" key="1">
    <source>
        <dbReference type="RuleBase" id="RU410713"/>
    </source>
</evidence>
<dbReference type="GO" id="GO:0031624">
    <property type="term" value="F:ubiquitin conjugating enzyme binding"/>
    <property type="evidence" value="ECO:0007669"/>
    <property type="project" value="TreeGrafter"/>
</dbReference>
<dbReference type="InterPro" id="IPR042460">
    <property type="entry name" value="DCN1-like_PONY"/>
</dbReference>
<dbReference type="PANTHER" id="PTHR12281">
    <property type="entry name" value="RP42 RELATED"/>
    <property type="match status" value="1"/>
</dbReference>
<reference evidence="4 5" key="1">
    <citation type="submission" date="2016-08" db="EMBL/GenBank/DDBJ databases">
        <title>Genomes of anaerobic fungi encode conserved fungal cellulosomes for biomass hydrolysis.</title>
        <authorList>
            <consortium name="DOE Joint Genome Institute"/>
            <person name="Haitjema C.H."/>
            <person name="Gilmore S.P."/>
            <person name="Henske J.K."/>
            <person name="Solomon K.V."/>
            <person name="De Groot R."/>
            <person name="Kuo A."/>
            <person name="Mondo S.J."/>
            <person name="Salamov A.A."/>
            <person name="Labutti K."/>
            <person name="Zhao Z."/>
            <person name="Chiniquy J."/>
            <person name="Barry K."/>
            <person name="Brewer H.M."/>
            <person name="Purvine S.O."/>
            <person name="Wright A.T."/>
            <person name="Boxma B."/>
            <person name="Van Alen T."/>
            <person name="Hackstein J.H."/>
            <person name="Baker S.E."/>
            <person name="Grigoriev I.V."/>
            <person name="O'Malley M.A."/>
        </authorList>
    </citation>
    <scope>NUCLEOTIDE SEQUENCE [LARGE SCALE GENOMIC DNA]</scope>
    <source>
        <strain evidence="5">finn</strain>
    </source>
</reference>
<dbReference type="PANTHER" id="PTHR12281:SF12">
    <property type="entry name" value="DEFECTIVE IN CULLIN NEDDYLATION PROTEIN"/>
    <property type="match status" value="1"/>
</dbReference>
<sequence>MVQKRRISEKLQKNKKKRVSLTKSIKTTQEENETSFSEKKCREWFNFYCKKDDPEEIGPEGIERFCYDLNIGLESKEILIIAYFMDAMQMGYFEYDEWLKGMKKMRVDSIEKLKQKLPEFESYLLDPVFFNNLYKYAYNFSKIDNQKYIDLEVAIGLWKILLDENICPIMNSFIEFLNANENVKVINKDQWSNFLEFSNNIPADLNTYDDAGAWPVLFDEYILYLKEQQQRQLI</sequence>
<dbReference type="InterPro" id="IPR005176">
    <property type="entry name" value="PONY_dom"/>
</dbReference>
<dbReference type="PROSITE" id="PS51229">
    <property type="entry name" value="DCUN1"/>
    <property type="match status" value="1"/>
</dbReference>
<feature type="compositionally biased region" description="Basic and acidic residues" evidence="2">
    <location>
        <begin position="1"/>
        <end position="12"/>
    </location>
</feature>
<keyword evidence="5" id="KW-1185">Reference proteome</keyword>
<evidence type="ECO:0000313" key="4">
    <source>
        <dbReference type="EMBL" id="ORX51010.1"/>
    </source>
</evidence>
<evidence type="ECO:0000313" key="5">
    <source>
        <dbReference type="Proteomes" id="UP000193719"/>
    </source>
</evidence>
<evidence type="ECO:0000256" key="2">
    <source>
        <dbReference type="SAM" id="MobiDB-lite"/>
    </source>
</evidence>
<dbReference type="EMBL" id="MCFH01000019">
    <property type="protein sequence ID" value="ORX51010.1"/>
    <property type="molecule type" value="Genomic_DNA"/>
</dbReference>
<comment type="function">
    <text evidence="1">Neddylation of cullins play an essential role in the regulation of SCF-type complexes activity.</text>
</comment>
<dbReference type="AlphaFoldDB" id="A0A1Y1VAC2"/>
<dbReference type="GO" id="GO:0032182">
    <property type="term" value="F:ubiquitin-like protein binding"/>
    <property type="evidence" value="ECO:0007669"/>
    <property type="project" value="TreeGrafter"/>
</dbReference>
<dbReference type="SUPFAM" id="SSF47473">
    <property type="entry name" value="EF-hand"/>
    <property type="match status" value="1"/>
</dbReference>
<comment type="caution">
    <text evidence="4">The sequence shown here is derived from an EMBL/GenBank/DDBJ whole genome shotgun (WGS) entry which is preliminary data.</text>
</comment>
<dbReference type="GO" id="GO:0000151">
    <property type="term" value="C:ubiquitin ligase complex"/>
    <property type="evidence" value="ECO:0007669"/>
    <property type="project" value="TreeGrafter"/>
</dbReference>
<dbReference type="GO" id="GO:0097602">
    <property type="term" value="F:cullin family protein binding"/>
    <property type="evidence" value="ECO:0007669"/>
    <property type="project" value="TreeGrafter"/>
</dbReference>
<dbReference type="Pfam" id="PF03556">
    <property type="entry name" value="Cullin_binding"/>
    <property type="match status" value="1"/>
</dbReference>
<name>A0A1Y1VAC2_9FUNG</name>
<evidence type="ECO:0000259" key="3">
    <source>
        <dbReference type="PROSITE" id="PS51229"/>
    </source>
</evidence>